<name>A0A2H3CUW0_ARMGA</name>
<gene>
    <name evidence="1" type="ORF">ARMGADRAFT_1035347</name>
</gene>
<protein>
    <submittedName>
        <fullName evidence="1">Uncharacterized protein</fullName>
    </submittedName>
</protein>
<evidence type="ECO:0000313" key="2">
    <source>
        <dbReference type="Proteomes" id="UP000217790"/>
    </source>
</evidence>
<accession>A0A2H3CUW0</accession>
<sequence>MQRNRSTRTIDCLGHAHAQNSDFQEALFVVGDVETTVILWLVLRIWKRFSIMRRAEGVAYGLDDSVEESKRNQRQGKERPFRLMWNARGKVQMEAENEDGFRLCDRKMAAWYPYKDRNFYGQGNLNSRQRRYHIYAHIDTLQQLPRQILPSDLEFQTRLLSMSVSSNRDSVAACLSFLNPKDNGSVLVPNSHTEEDIGILEPCIFSPTFRKASLSLTHGRGLLALTSTPTSEAEKSLEMVKGTGIEGVPLFSGRIQ</sequence>
<dbReference type="AlphaFoldDB" id="A0A2H3CUW0"/>
<reference evidence="2" key="1">
    <citation type="journal article" date="2017" name="Nat. Ecol. Evol.">
        <title>Genome expansion and lineage-specific genetic innovations in the forest pathogenic fungi Armillaria.</title>
        <authorList>
            <person name="Sipos G."/>
            <person name="Prasanna A.N."/>
            <person name="Walter M.C."/>
            <person name="O'Connor E."/>
            <person name="Balint B."/>
            <person name="Krizsan K."/>
            <person name="Kiss B."/>
            <person name="Hess J."/>
            <person name="Varga T."/>
            <person name="Slot J."/>
            <person name="Riley R."/>
            <person name="Boka B."/>
            <person name="Rigling D."/>
            <person name="Barry K."/>
            <person name="Lee J."/>
            <person name="Mihaltcheva S."/>
            <person name="LaButti K."/>
            <person name="Lipzen A."/>
            <person name="Waldron R."/>
            <person name="Moloney N.M."/>
            <person name="Sperisen C."/>
            <person name="Kredics L."/>
            <person name="Vagvoelgyi C."/>
            <person name="Patrignani A."/>
            <person name="Fitzpatrick D."/>
            <person name="Nagy I."/>
            <person name="Doyle S."/>
            <person name="Anderson J.B."/>
            <person name="Grigoriev I.V."/>
            <person name="Gueldener U."/>
            <person name="Muensterkoetter M."/>
            <person name="Nagy L.G."/>
        </authorList>
    </citation>
    <scope>NUCLEOTIDE SEQUENCE [LARGE SCALE GENOMIC DNA]</scope>
    <source>
        <strain evidence="2">Ar21-2</strain>
    </source>
</reference>
<dbReference type="Proteomes" id="UP000217790">
    <property type="component" value="Unassembled WGS sequence"/>
</dbReference>
<keyword evidence="2" id="KW-1185">Reference proteome</keyword>
<evidence type="ECO:0000313" key="1">
    <source>
        <dbReference type="EMBL" id="PBK86805.1"/>
    </source>
</evidence>
<proteinExistence type="predicted"/>
<organism evidence="1 2">
    <name type="scientific">Armillaria gallica</name>
    <name type="common">Bulbous honey fungus</name>
    <name type="synonym">Armillaria bulbosa</name>
    <dbReference type="NCBI Taxonomy" id="47427"/>
    <lineage>
        <taxon>Eukaryota</taxon>
        <taxon>Fungi</taxon>
        <taxon>Dikarya</taxon>
        <taxon>Basidiomycota</taxon>
        <taxon>Agaricomycotina</taxon>
        <taxon>Agaricomycetes</taxon>
        <taxon>Agaricomycetidae</taxon>
        <taxon>Agaricales</taxon>
        <taxon>Marasmiineae</taxon>
        <taxon>Physalacriaceae</taxon>
        <taxon>Armillaria</taxon>
    </lineage>
</organism>
<dbReference type="EMBL" id="KZ293682">
    <property type="protein sequence ID" value="PBK86805.1"/>
    <property type="molecule type" value="Genomic_DNA"/>
</dbReference>
<dbReference type="InParanoid" id="A0A2H3CUW0"/>
<dbReference type="OrthoDB" id="10342240at2759"/>